<dbReference type="InterPro" id="IPR038726">
    <property type="entry name" value="PDDEXK_AddAB-type"/>
</dbReference>
<dbReference type="RefSeq" id="WP_249867420.1">
    <property type="nucleotide sequence ID" value="NZ_JAMGBC010000001.1"/>
</dbReference>
<comment type="caution">
    <text evidence="3">The sequence shown here is derived from an EMBL/GenBank/DDBJ whole genome shotgun (WGS) entry which is preliminary data.</text>
</comment>
<evidence type="ECO:0000313" key="3">
    <source>
        <dbReference type="EMBL" id="MCL6678469.1"/>
    </source>
</evidence>
<accession>A0ABT0RDY7</accession>
<dbReference type="SUPFAM" id="SSF52980">
    <property type="entry name" value="Restriction endonuclease-like"/>
    <property type="match status" value="1"/>
</dbReference>
<feature type="region of interest" description="Disordered" evidence="1">
    <location>
        <begin position="691"/>
        <end position="713"/>
    </location>
</feature>
<dbReference type="InterPro" id="IPR027417">
    <property type="entry name" value="P-loop_NTPase"/>
</dbReference>
<keyword evidence="4" id="KW-1185">Reference proteome</keyword>
<reference evidence="3" key="1">
    <citation type="submission" date="2022-05" db="EMBL/GenBank/DDBJ databases">
        <authorList>
            <person name="Jo J.-H."/>
            <person name="Im W.-T."/>
        </authorList>
    </citation>
    <scope>NUCLEOTIDE SEQUENCE</scope>
    <source>
        <strain evidence="3">RG327</strain>
    </source>
</reference>
<name>A0ABT0RDY7_9SPHN</name>
<dbReference type="Gene3D" id="3.90.320.10">
    <property type="match status" value="1"/>
</dbReference>
<dbReference type="Proteomes" id="UP001165343">
    <property type="component" value="Unassembled WGS sequence"/>
</dbReference>
<evidence type="ECO:0000256" key="1">
    <source>
        <dbReference type="SAM" id="MobiDB-lite"/>
    </source>
</evidence>
<evidence type="ECO:0000313" key="4">
    <source>
        <dbReference type="Proteomes" id="UP001165343"/>
    </source>
</evidence>
<protein>
    <submittedName>
        <fullName evidence="3">Double-strand break repair protein AddB</fullName>
    </submittedName>
</protein>
<dbReference type="EMBL" id="JAMGBC010000001">
    <property type="protein sequence ID" value="MCL6678469.1"/>
    <property type="molecule type" value="Genomic_DNA"/>
</dbReference>
<dbReference type="InterPro" id="IPR014153">
    <property type="entry name" value="Ds_break_AddB"/>
</dbReference>
<feature type="domain" description="PD-(D/E)XK endonuclease-like" evidence="2">
    <location>
        <begin position="716"/>
        <end position="948"/>
    </location>
</feature>
<organism evidence="3 4">
    <name type="scientific">Sphingomonas anseongensis</name>
    <dbReference type="NCBI Taxonomy" id="2908207"/>
    <lineage>
        <taxon>Bacteria</taxon>
        <taxon>Pseudomonadati</taxon>
        <taxon>Pseudomonadota</taxon>
        <taxon>Alphaproteobacteria</taxon>
        <taxon>Sphingomonadales</taxon>
        <taxon>Sphingomonadaceae</taxon>
        <taxon>Sphingomonas</taxon>
    </lineage>
</organism>
<dbReference type="InterPro" id="IPR011335">
    <property type="entry name" value="Restrct_endonuc-II-like"/>
</dbReference>
<gene>
    <name evidence="3" type="primary">addB</name>
    <name evidence="3" type="ORF">LZ519_03945</name>
</gene>
<proteinExistence type="predicted"/>
<sequence>MPEAAAEQVRRPAVFNIPTNRSFADSLVAGLIARYGRDPLSLANGRILLPNNRAVRSVTEAFVRASESGLVLPRLIAIGEPELDERIGGALDPADAIEAVPPAVEPLQRLLALAELVRSDGESAVEALRMASDLARTLDSLLVEEVEPASLTEAAADAPELARHWQISLDRLRAVLVQWPQRLRELGRIDVAERRNLLLHRLADRWAADPPPGFTVAAGITTAAPAVAAVQARVATMPEGMVVLPGLSLKSALPDEEWDALGPYDNGRGQDTHPQFHLKLLLDRIGVARDEVRLWPRVGLAASSPQRSRAVTNAFASAQFSDKWSALKPDERRLSGIRAAVLPDSAAEAQAIALAIREAVETPGKTVALVTPDRSLGRRVSALLNRWGIAADDSAGKPLSETPPGTLLLGIASAIAEELAPVPLLALLKHPLVGGSDEARLKWLDDVRLLDLALRGPRPAPGAAGLDRHFEEKEQQDSKCRGCLAAWKRIRPRLESLDGQLSEPVSLAAFAGKLVVGAERLAGDKGWRGQDGRMAAELLAELQATEQARRIAVAPEEAATLLGDLLAGKSIRPAYGGHPRVFIWGLLEARLQQADVMILGGLNEGVWPAIPAPDPWLAPKIRTNLKLPGLEHRIGLSAQDFASALGAREVLITRARRDSRSPTVASRFLLRLNALTGGLPRDIVLERLTAALDDPGPPQPADRPEPCPPAAERPKRISVTAVDRLKADPFAFYAQAILGLRTIDPVDADHSAAWKGTAVHEVLEEWLKQDDCDPDRLMDRARALLADETIHPMLRALWSPRLIEAIRWVEEEERRNRAEGRRPVSAEAWGEADISGITLYGKADRIDRLADGGLAVVDYKTGKAPAPKAIDAGFRLQLGLLGLIAQAGGFERTSGSPRAFEYWSLTKYGDQFGKCVKPDKKMGPDDFLAHAQAHFADAAARWLIGAQPFTAKLHPAYAPYGDYDQLMRLEEWYGRR</sequence>
<dbReference type="Pfam" id="PF12705">
    <property type="entry name" value="PDDEXK_1"/>
    <property type="match status" value="1"/>
</dbReference>
<feature type="compositionally biased region" description="Pro residues" evidence="1">
    <location>
        <begin position="695"/>
        <end position="711"/>
    </location>
</feature>
<dbReference type="SUPFAM" id="SSF52540">
    <property type="entry name" value="P-loop containing nucleoside triphosphate hydrolases"/>
    <property type="match status" value="1"/>
</dbReference>
<dbReference type="InterPro" id="IPR011604">
    <property type="entry name" value="PDDEXK-like_dom_sf"/>
</dbReference>
<dbReference type="NCBIfam" id="TIGR02786">
    <property type="entry name" value="addB_alphas"/>
    <property type="match status" value="1"/>
</dbReference>
<evidence type="ECO:0000259" key="2">
    <source>
        <dbReference type="Pfam" id="PF12705"/>
    </source>
</evidence>